<protein>
    <submittedName>
        <fullName evidence="1">Uncharacterized protein</fullName>
    </submittedName>
</protein>
<dbReference type="EMBL" id="MNCJ02000326">
    <property type="protein sequence ID" value="KAF5780364.1"/>
    <property type="molecule type" value="Genomic_DNA"/>
</dbReference>
<sequence>MLFHQTLQSLATQTCDQLHNHKTNYKNMTFNCALPGRKETVGGFNSIIDIQELAIHVQPS</sequence>
<comment type="caution">
    <text evidence="1">The sequence shown here is derived from an EMBL/GenBank/DDBJ whole genome shotgun (WGS) entry which is preliminary data.</text>
</comment>
<organism evidence="1 2">
    <name type="scientific">Helianthus annuus</name>
    <name type="common">Common sunflower</name>
    <dbReference type="NCBI Taxonomy" id="4232"/>
    <lineage>
        <taxon>Eukaryota</taxon>
        <taxon>Viridiplantae</taxon>
        <taxon>Streptophyta</taxon>
        <taxon>Embryophyta</taxon>
        <taxon>Tracheophyta</taxon>
        <taxon>Spermatophyta</taxon>
        <taxon>Magnoliopsida</taxon>
        <taxon>eudicotyledons</taxon>
        <taxon>Gunneridae</taxon>
        <taxon>Pentapetalae</taxon>
        <taxon>asterids</taxon>
        <taxon>campanulids</taxon>
        <taxon>Asterales</taxon>
        <taxon>Asteraceae</taxon>
        <taxon>Asteroideae</taxon>
        <taxon>Heliantheae alliance</taxon>
        <taxon>Heliantheae</taxon>
        <taxon>Helianthus</taxon>
    </lineage>
</organism>
<dbReference type="Gramene" id="mRNA:HanXRQr2_Chr11g0471021">
    <property type="protein sequence ID" value="CDS:HanXRQr2_Chr11g0471021.1"/>
    <property type="gene ID" value="HanXRQr2_Chr11g0471021"/>
</dbReference>
<dbReference type="AlphaFoldDB" id="A0A9K3MYC9"/>
<reference evidence="1" key="2">
    <citation type="submission" date="2020-06" db="EMBL/GenBank/DDBJ databases">
        <title>Helianthus annuus Genome sequencing and assembly Release 2.</title>
        <authorList>
            <person name="Gouzy J."/>
            <person name="Langlade N."/>
            <person name="Munos S."/>
        </authorList>
    </citation>
    <scope>NUCLEOTIDE SEQUENCE</scope>
    <source>
        <tissue evidence="1">Leaves</tissue>
    </source>
</reference>
<name>A0A9K3MYC9_HELAN</name>
<evidence type="ECO:0000313" key="1">
    <source>
        <dbReference type="EMBL" id="KAF5780364.1"/>
    </source>
</evidence>
<gene>
    <name evidence="1" type="ORF">HanXRQr2_Chr11g0471021</name>
</gene>
<evidence type="ECO:0000313" key="2">
    <source>
        <dbReference type="Proteomes" id="UP000215914"/>
    </source>
</evidence>
<dbReference type="Proteomes" id="UP000215914">
    <property type="component" value="Unassembled WGS sequence"/>
</dbReference>
<reference evidence="1" key="1">
    <citation type="journal article" date="2017" name="Nature">
        <title>The sunflower genome provides insights into oil metabolism, flowering and Asterid evolution.</title>
        <authorList>
            <person name="Badouin H."/>
            <person name="Gouzy J."/>
            <person name="Grassa C.J."/>
            <person name="Murat F."/>
            <person name="Staton S.E."/>
            <person name="Cottret L."/>
            <person name="Lelandais-Briere C."/>
            <person name="Owens G.L."/>
            <person name="Carrere S."/>
            <person name="Mayjonade B."/>
            <person name="Legrand L."/>
            <person name="Gill N."/>
            <person name="Kane N.C."/>
            <person name="Bowers J.E."/>
            <person name="Hubner S."/>
            <person name="Bellec A."/>
            <person name="Berard A."/>
            <person name="Berges H."/>
            <person name="Blanchet N."/>
            <person name="Boniface M.C."/>
            <person name="Brunel D."/>
            <person name="Catrice O."/>
            <person name="Chaidir N."/>
            <person name="Claudel C."/>
            <person name="Donnadieu C."/>
            <person name="Faraut T."/>
            <person name="Fievet G."/>
            <person name="Helmstetter N."/>
            <person name="King M."/>
            <person name="Knapp S.J."/>
            <person name="Lai Z."/>
            <person name="Le Paslier M.C."/>
            <person name="Lippi Y."/>
            <person name="Lorenzon L."/>
            <person name="Mandel J.R."/>
            <person name="Marage G."/>
            <person name="Marchand G."/>
            <person name="Marquand E."/>
            <person name="Bret-Mestries E."/>
            <person name="Morien E."/>
            <person name="Nambeesan S."/>
            <person name="Nguyen T."/>
            <person name="Pegot-Espagnet P."/>
            <person name="Pouilly N."/>
            <person name="Raftis F."/>
            <person name="Sallet E."/>
            <person name="Schiex T."/>
            <person name="Thomas J."/>
            <person name="Vandecasteele C."/>
            <person name="Vares D."/>
            <person name="Vear F."/>
            <person name="Vautrin S."/>
            <person name="Crespi M."/>
            <person name="Mangin B."/>
            <person name="Burke J.M."/>
            <person name="Salse J."/>
            <person name="Munos S."/>
            <person name="Vincourt P."/>
            <person name="Rieseberg L.H."/>
            <person name="Langlade N.B."/>
        </authorList>
    </citation>
    <scope>NUCLEOTIDE SEQUENCE</scope>
    <source>
        <tissue evidence="1">Leaves</tissue>
    </source>
</reference>
<keyword evidence="2" id="KW-1185">Reference proteome</keyword>
<proteinExistence type="predicted"/>
<accession>A0A9K3MYC9</accession>